<keyword evidence="2" id="KW-1185">Reference proteome</keyword>
<name>A0ACC1RU01_9HYPO</name>
<accession>A0ACC1RU01</accession>
<sequence>MCHSQDHWSNTTKTLQDYTTLPAFDVLNASIAPEQRVSISFGSPGKSSLSIMGDDFSLFTSMRYDPKLEKLKQEGSSAKGWNFDNESPFYMLDFHRDRLLRAATHWNWQHAIDQLSGPNGLQHLAQLVSEAVGPSQTTPLRMRILVSRDGDIKVEKFNTPEVPLNNLLPSRLPAPSSTSSEKDPRKTPNFTLLVDRAPTSRSEYTHFKTTRRAMYDAARQRACIAPTDPKEVLVVNQDDGSIMEGTITTPYFWRNDRWVTPPIAAEFSWDEGSGGQDGTSRRWALETGLATEQAVNAASLVNGEECWISNGVRGFISATISLQESD</sequence>
<comment type="caution">
    <text evidence="1">The sequence shown here is derived from an EMBL/GenBank/DDBJ whole genome shotgun (WGS) entry which is preliminary data.</text>
</comment>
<evidence type="ECO:0000313" key="1">
    <source>
        <dbReference type="EMBL" id="KAJ3524293.1"/>
    </source>
</evidence>
<proteinExistence type="predicted"/>
<dbReference type="Proteomes" id="UP001148629">
    <property type="component" value="Unassembled WGS sequence"/>
</dbReference>
<dbReference type="EMBL" id="JANRMS010002105">
    <property type="protein sequence ID" value="KAJ3524293.1"/>
    <property type="molecule type" value="Genomic_DNA"/>
</dbReference>
<organism evidence="1 2">
    <name type="scientific">Fusarium decemcellulare</name>
    <dbReference type="NCBI Taxonomy" id="57161"/>
    <lineage>
        <taxon>Eukaryota</taxon>
        <taxon>Fungi</taxon>
        <taxon>Dikarya</taxon>
        <taxon>Ascomycota</taxon>
        <taxon>Pezizomycotina</taxon>
        <taxon>Sordariomycetes</taxon>
        <taxon>Hypocreomycetidae</taxon>
        <taxon>Hypocreales</taxon>
        <taxon>Nectriaceae</taxon>
        <taxon>Fusarium</taxon>
        <taxon>Fusarium decemcellulare species complex</taxon>
    </lineage>
</organism>
<gene>
    <name evidence="1" type="ORF">NM208_g12113</name>
</gene>
<reference evidence="1" key="1">
    <citation type="submission" date="2022-08" db="EMBL/GenBank/DDBJ databases">
        <title>Genome Sequence of Fusarium decemcellulare.</title>
        <authorList>
            <person name="Buettner E."/>
        </authorList>
    </citation>
    <scope>NUCLEOTIDE SEQUENCE</scope>
    <source>
        <strain evidence="1">Babe19</strain>
    </source>
</reference>
<evidence type="ECO:0000313" key="2">
    <source>
        <dbReference type="Proteomes" id="UP001148629"/>
    </source>
</evidence>
<protein>
    <submittedName>
        <fullName evidence="1">Uncharacterized protein</fullName>
    </submittedName>
</protein>